<protein>
    <recommendedName>
        <fullName evidence="1">Regulator of ribonuclease activity B domain-containing protein</fullName>
    </recommendedName>
</protein>
<dbReference type="InterPro" id="IPR009671">
    <property type="entry name" value="RraB_dom"/>
</dbReference>
<organism evidence="2 3">
    <name type="scientific">Pseudotabrizicola alkalilacus</name>
    <dbReference type="NCBI Taxonomy" id="2305252"/>
    <lineage>
        <taxon>Bacteria</taxon>
        <taxon>Pseudomonadati</taxon>
        <taxon>Pseudomonadota</taxon>
        <taxon>Alphaproteobacteria</taxon>
        <taxon>Rhodobacterales</taxon>
        <taxon>Paracoccaceae</taxon>
        <taxon>Pseudotabrizicola</taxon>
    </lineage>
</organism>
<dbReference type="Gene3D" id="3.30.70.970">
    <property type="entry name" value="RraB-like"/>
    <property type="match status" value="1"/>
</dbReference>
<dbReference type="EMBL" id="QWEY01000001">
    <property type="protein sequence ID" value="RGP38975.1"/>
    <property type="molecule type" value="Genomic_DNA"/>
</dbReference>
<proteinExistence type="predicted"/>
<dbReference type="OrthoDB" id="7630283at2"/>
<gene>
    <name evidence="2" type="ORF">D1012_02365</name>
</gene>
<dbReference type="Proteomes" id="UP000284547">
    <property type="component" value="Unassembled WGS sequence"/>
</dbReference>
<dbReference type="AlphaFoldDB" id="A0A411Z7H9"/>
<dbReference type="Pfam" id="PF06877">
    <property type="entry name" value="RraB"/>
    <property type="match status" value="1"/>
</dbReference>
<evidence type="ECO:0000313" key="2">
    <source>
        <dbReference type="EMBL" id="RGP38975.1"/>
    </source>
</evidence>
<reference evidence="2 3" key="1">
    <citation type="submission" date="2018-08" db="EMBL/GenBank/DDBJ databases">
        <title>Flavobacterium tibetense sp. nov., isolated from a wetland YonghuCo on Tibetan Plateau.</title>
        <authorList>
            <person name="Phurbu D."/>
            <person name="Lu H."/>
            <person name="Xing P."/>
        </authorList>
    </citation>
    <scope>NUCLEOTIDE SEQUENCE [LARGE SCALE GENOMIC DNA]</scope>
    <source>
        <strain evidence="2 3">DJC</strain>
    </source>
</reference>
<evidence type="ECO:0000259" key="1">
    <source>
        <dbReference type="Pfam" id="PF06877"/>
    </source>
</evidence>
<evidence type="ECO:0000313" key="3">
    <source>
        <dbReference type="Proteomes" id="UP000284547"/>
    </source>
</evidence>
<name>A0A411Z7H9_9RHOB</name>
<feature type="domain" description="Regulator of ribonuclease activity B" evidence="1">
    <location>
        <begin position="11"/>
        <end position="105"/>
    </location>
</feature>
<dbReference type="RefSeq" id="WP_118149705.1">
    <property type="nucleotide sequence ID" value="NZ_QWEY01000001.1"/>
</dbReference>
<keyword evidence="3" id="KW-1185">Reference proteome</keyword>
<sequence>MAHDFEAQRRETFDSFAEMKKGGATLPQMSLVEFYLLAESDEANWKVCEKALQAKGFSTQRDTDEDTLIVTTKTPLRITPEVVWEEERKVSEIGVAYDFLPDGWEFGFD</sequence>
<accession>A0A411Z7H9</accession>
<comment type="caution">
    <text evidence="2">The sequence shown here is derived from an EMBL/GenBank/DDBJ whole genome shotgun (WGS) entry which is preliminary data.</text>
</comment>
<dbReference type="SUPFAM" id="SSF89946">
    <property type="entry name" value="Hypothetical protein VC0424"/>
    <property type="match status" value="1"/>
</dbReference>
<dbReference type="InterPro" id="IPR036701">
    <property type="entry name" value="RraB-like_sf"/>
</dbReference>